<evidence type="ECO:0000256" key="1">
    <source>
        <dbReference type="SAM" id="Phobius"/>
    </source>
</evidence>
<comment type="caution">
    <text evidence="3">The sequence shown here is derived from an EMBL/GenBank/DDBJ whole genome shotgun (WGS) entry which is preliminary data.</text>
</comment>
<dbReference type="GO" id="GO:0030134">
    <property type="term" value="C:COPII-coated ER to Golgi transport vesicle"/>
    <property type="evidence" value="ECO:0007669"/>
    <property type="project" value="TreeGrafter"/>
</dbReference>
<keyword evidence="1" id="KW-1133">Transmembrane helix</keyword>
<organism evidence="3 4">
    <name type="scientific">Araneus ventricosus</name>
    <name type="common">Orbweaver spider</name>
    <name type="synonym">Epeira ventricosa</name>
    <dbReference type="NCBI Taxonomy" id="182803"/>
    <lineage>
        <taxon>Eukaryota</taxon>
        <taxon>Metazoa</taxon>
        <taxon>Ecdysozoa</taxon>
        <taxon>Arthropoda</taxon>
        <taxon>Chelicerata</taxon>
        <taxon>Arachnida</taxon>
        <taxon>Araneae</taxon>
        <taxon>Araneomorphae</taxon>
        <taxon>Entelegynae</taxon>
        <taxon>Araneoidea</taxon>
        <taxon>Araneidae</taxon>
        <taxon>Araneus</taxon>
    </lineage>
</organism>
<evidence type="ECO:0000259" key="2">
    <source>
        <dbReference type="Pfam" id="PF07970"/>
    </source>
</evidence>
<gene>
    <name evidence="3" type="ORF">AVEN_42095_1</name>
</gene>
<dbReference type="Proteomes" id="UP000499080">
    <property type="component" value="Unassembled WGS sequence"/>
</dbReference>
<evidence type="ECO:0000313" key="4">
    <source>
        <dbReference type="Proteomes" id="UP000499080"/>
    </source>
</evidence>
<dbReference type="GO" id="GO:0016020">
    <property type="term" value="C:membrane"/>
    <property type="evidence" value="ECO:0007669"/>
    <property type="project" value="TreeGrafter"/>
</dbReference>
<dbReference type="AlphaFoldDB" id="A0A4Y2NBA4"/>
<evidence type="ECO:0000313" key="3">
    <source>
        <dbReference type="EMBL" id="GBN36665.1"/>
    </source>
</evidence>
<feature type="transmembrane region" description="Helical" evidence="1">
    <location>
        <begin position="39"/>
        <end position="59"/>
    </location>
</feature>
<keyword evidence="1" id="KW-0812">Transmembrane</keyword>
<dbReference type="Pfam" id="PF07970">
    <property type="entry name" value="COPIIcoated_ERV"/>
    <property type="match status" value="1"/>
</dbReference>
<proteinExistence type="predicted"/>
<accession>A0A4Y2NBA4</accession>
<dbReference type="OrthoDB" id="5541786at2759"/>
<dbReference type="GO" id="GO:0005783">
    <property type="term" value="C:endoplasmic reticulum"/>
    <property type="evidence" value="ECO:0007669"/>
    <property type="project" value="TreeGrafter"/>
</dbReference>
<feature type="domain" description="Endoplasmic reticulum vesicle transporter C-terminal" evidence="2">
    <location>
        <begin position="5"/>
        <end position="54"/>
    </location>
</feature>
<feature type="non-terminal residue" evidence="3">
    <location>
        <position position="1"/>
    </location>
</feature>
<keyword evidence="4" id="KW-1185">Reference proteome</keyword>
<dbReference type="GO" id="GO:0006888">
    <property type="term" value="P:endoplasmic reticulum to Golgi vesicle-mediated transport"/>
    <property type="evidence" value="ECO:0007669"/>
    <property type="project" value="TreeGrafter"/>
</dbReference>
<dbReference type="PANTHER" id="PTHR10984">
    <property type="entry name" value="ENDOPLASMIC RETICULUM-GOLGI INTERMEDIATE COMPARTMENT PROTEIN"/>
    <property type="match status" value="1"/>
</dbReference>
<dbReference type="PANTHER" id="PTHR10984:SF30">
    <property type="entry name" value="ENDOPLASMIC RETICULUM-GOLGI INTERMEDIATE COMPARTMENT PROTEIN 2"/>
    <property type="match status" value="1"/>
</dbReference>
<reference evidence="3 4" key="1">
    <citation type="journal article" date="2019" name="Sci. Rep.">
        <title>Orb-weaving spider Araneus ventricosus genome elucidates the spidroin gene catalogue.</title>
        <authorList>
            <person name="Kono N."/>
            <person name="Nakamura H."/>
            <person name="Ohtoshi R."/>
            <person name="Moran D.A.P."/>
            <person name="Shinohara A."/>
            <person name="Yoshida Y."/>
            <person name="Fujiwara M."/>
            <person name="Mori M."/>
            <person name="Tomita M."/>
            <person name="Arakawa K."/>
        </authorList>
    </citation>
    <scope>NUCLEOTIDE SEQUENCE [LARGE SCALE GENOMIC DNA]</scope>
</reference>
<dbReference type="EMBL" id="BGPR01208751">
    <property type="protein sequence ID" value="GBN36665.1"/>
    <property type="molecule type" value="Genomic_DNA"/>
</dbReference>
<dbReference type="InterPro" id="IPR045888">
    <property type="entry name" value="Erv"/>
</dbReference>
<name>A0A4Y2NBA4_ARAVE</name>
<protein>
    <recommendedName>
        <fullName evidence="2">Endoplasmic reticulum vesicle transporter C-terminal domain-containing protein</fullName>
    </recommendedName>
</protein>
<dbReference type="InterPro" id="IPR012936">
    <property type="entry name" value="Erv_C"/>
</dbReference>
<sequence>ARPINHQSGSHGVPGIYFKYDMSFVKVKVTVEKHSTWRFLVRLCGIIGGVFATSGRFLIGKSTYCNGSHDTTFGKFLQIFTDHDP</sequence>
<keyword evidence="1" id="KW-0472">Membrane</keyword>
<dbReference type="GO" id="GO:0006890">
    <property type="term" value="P:retrograde vesicle-mediated transport, Golgi to endoplasmic reticulum"/>
    <property type="evidence" value="ECO:0007669"/>
    <property type="project" value="TreeGrafter"/>
</dbReference>